<gene>
    <name evidence="2" type="ORF">DPMN_076645</name>
</gene>
<feature type="compositionally biased region" description="Polar residues" evidence="1">
    <location>
        <begin position="1"/>
        <end position="11"/>
    </location>
</feature>
<accession>A0A9D4BFY0</accession>
<keyword evidence="3" id="KW-1185">Reference proteome</keyword>
<evidence type="ECO:0000313" key="3">
    <source>
        <dbReference type="Proteomes" id="UP000828390"/>
    </source>
</evidence>
<comment type="caution">
    <text evidence="2">The sequence shown here is derived from an EMBL/GenBank/DDBJ whole genome shotgun (WGS) entry which is preliminary data.</text>
</comment>
<dbReference type="AlphaFoldDB" id="A0A9D4BFY0"/>
<organism evidence="2 3">
    <name type="scientific">Dreissena polymorpha</name>
    <name type="common">Zebra mussel</name>
    <name type="synonym">Mytilus polymorpha</name>
    <dbReference type="NCBI Taxonomy" id="45954"/>
    <lineage>
        <taxon>Eukaryota</taxon>
        <taxon>Metazoa</taxon>
        <taxon>Spiralia</taxon>
        <taxon>Lophotrochozoa</taxon>
        <taxon>Mollusca</taxon>
        <taxon>Bivalvia</taxon>
        <taxon>Autobranchia</taxon>
        <taxon>Heteroconchia</taxon>
        <taxon>Euheterodonta</taxon>
        <taxon>Imparidentia</taxon>
        <taxon>Neoheterodontei</taxon>
        <taxon>Myida</taxon>
        <taxon>Dreissenoidea</taxon>
        <taxon>Dreissenidae</taxon>
        <taxon>Dreissena</taxon>
    </lineage>
</organism>
<evidence type="ECO:0000256" key="1">
    <source>
        <dbReference type="SAM" id="MobiDB-lite"/>
    </source>
</evidence>
<feature type="region of interest" description="Disordered" evidence="1">
    <location>
        <begin position="1"/>
        <end position="21"/>
    </location>
</feature>
<reference evidence="2" key="1">
    <citation type="journal article" date="2019" name="bioRxiv">
        <title>The Genome of the Zebra Mussel, Dreissena polymorpha: A Resource for Invasive Species Research.</title>
        <authorList>
            <person name="McCartney M.A."/>
            <person name="Auch B."/>
            <person name="Kono T."/>
            <person name="Mallez S."/>
            <person name="Zhang Y."/>
            <person name="Obille A."/>
            <person name="Becker A."/>
            <person name="Abrahante J.E."/>
            <person name="Garbe J."/>
            <person name="Badalamenti J.P."/>
            <person name="Herman A."/>
            <person name="Mangelson H."/>
            <person name="Liachko I."/>
            <person name="Sullivan S."/>
            <person name="Sone E.D."/>
            <person name="Koren S."/>
            <person name="Silverstein K.A.T."/>
            <person name="Beckman K.B."/>
            <person name="Gohl D.M."/>
        </authorList>
    </citation>
    <scope>NUCLEOTIDE SEQUENCE</scope>
    <source>
        <strain evidence="2">Duluth1</strain>
        <tissue evidence="2">Whole animal</tissue>
    </source>
</reference>
<dbReference type="EMBL" id="JAIWYP010000015">
    <property type="protein sequence ID" value="KAH3701655.1"/>
    <property type="molecule type" value="Genomic_DNA"/>
</dbReference>
<protein>
    <submittedName>
        <fullName evidence="2">Uncharacterized protein</fullName>
    </submittedName>
</protein>
<sequence length="51" mass="5767">MEPSSGDTETSFGLKIHSNVTPKPDLEQVKRQKKVEHTDKYKTIMQCSCNA</sequence>
<name>A0A9D4BFY0_DREPO</name>
<dbReference type="Proteomes" id="UP000828390">
    <property type="component" value="Unassembled WGS sequence"/>
</dbReference>
<evidence type="ECO:0000313" key="2">
    <source>
        <dbReference type="EMBL" id="KAH3701655.1"/>
    </source>
</evidence>
<reference evidence="2" key="2">
    <citation type="submission" date="2020-11" db="EMBL/GenBank/DDBJ databases">
        <authorList>
            <person name="McCartney M.A."/>
            <person name="Auch B."/>
            <person name="Kono T."/>
            <person name="Mallez S."/>
            <person name="Becker A."/>
            <person name="Gohl D.M."/>
            <person name="Silverstein K.A.T."/>
            <person name="Koren S."/>
            <person name="Bechman K.B."/>
            <person name="Herman A."/>
            <person name="Abrahante J.E."/>
            <person name="Garbe J."/>
        </authorList>
    </citation>
    <scope>NUCLEOTIDE SEQUENCE</scope>
    <source>
        <strain evidence="2">Duluth1</strain>
        <tissue evidence="2">Whole animal</tissue>
    </source>
</reference>
<proteinExistence type="predicted"/>